<accession>A0A7W6P0S3</accession>
<comment type="caution">
    <text evidence="2">The sequence shown here is derived from an EMBL/GenBank/DDBJ whole genome shotgun (WGS) entry which is preliminary data.</text>
</comment>
<dbReference type="AlphaFoldDB" id="A0A7W6P0S3"/>
<evidence type="ECO:0000256" key="1">
    <source>
        <dbReference type="SAM" id="SignalP"/>
    </source>
</evidence>
<name>A0A7W6P0S3_9HYPH</name>
<evidence type="ECO:0000313" key="2">
    <source>
        <dbReference type="EMBL" id="MBB4103087.1"/>
    </source>
</evidence>
<gene>
    <name evidence="2" type="ORF">GGQ66_001642</name>
</gene>
<reference evidence="2 3" key="1">
    <citation type="submission" date="2020-08" db="EMBL/GenBank/DDBJ databases">
        <title>Genomic Encyclopedia of Type Strains, Phase IV (KMG-IV): sequencing the most valuable type-strain genomes for metagenomic binning, comparative biology and taxonomic classification.</title>
        <authorList>
            <person name="Goeker M."/>
        </authorList>
    </citation>
    <scope>NUCLEOTIDE SEQUENCE [LARGE SCALE GENOMIC DNA]</scope>
    <source>
        <strain evidence="2 3">DSM 26385</strain>
    </source>
</reference>
<dbReference type="EMBL" id="JACIDU010000005">
    <property type="protein sequence ID" value="MBB4103087.1"/>
    <property type="molecule type" value="Genomic_DNA"/>
</dbReference>
<dbReference type="Proteomes" id="UP000584824">
    <property type="component" value="Unassembled WGS sequence"/>
</dbReference>
<evidence type="ECO:0000313" key="3">
    <source>
        <dbReference type="Proteomes" id="UP000584824"/>
    </source>
</evidence>
<evidence type="ECO:0008006" key="4">
    <source>
        <dbReference type="Google" id="ProtNLM"/>
    </source>
</evidence>
<protein>
    <recommendedName>
        <fullName evidence="4">DUF2946 domain-containing protein</fullName>
    </recommendedName>
</protein>
<dbReference type="RefSeq" id="WP_370686312.1">
    <property type="nucleotide sequence ID" value="NZ_JACIDU010000005.1"/>
</dbReference>
<organism evidence="2 3">
    <name type="scientific">Allorhizobium borbori</name>
    <dbReference type="NCBI Taxonomy" id="485907"/>
    <lineage>
        <taxon>Bacteria</taxon>
        <taxon>Pseudomonadati</taxon>
        <taxon>Pseudomonadota</taxon>
        <taxon>Alphaproteobacteria</taxon>
        <taxon>Hyphomicrobiales</taxon>
        <taxon>Rhizobiaceae</taxon>
        <taxon>Rhizobium/Agrobacterium group</taxon>
        <taxon>Allorhizobium</taxon>
    </lineage>
</organism>
<feature type="signal peptide" evidence="1">
    <location>
        <begin position="1"/>
        <end position="23"/>
    </location>
</feature>
<keyword evidence="1" id="KW-0732">Signal</keyword>
<sequence length="124" mass="12930">MRVLCAIALLCIGLAHKPPVVFAASVPAGDVAEYILPDGTLPVLCLPGQDDDGKAHSHDFAPGSGCEACRLSASILLPPPPATTGERIATPLAHVVPLRHEATYRQLFPPNSAPRAPPFSSYTA</sequence>
<feature type="chain" id="PRO_5030869307" description="DUF2946 domain-containing protein" evidence="1">
    <location>
        <begin position="24"/>
        <end position="124"/>
    </location>
</feature>
<keyword evidence="3" id="KW-1185">Reference proteome</keyword>
<proteinExistence type="predicted"/>